<protein>
    <recommendedName>
        <fullName evidence="3">Lipoprotein</fullName>
    </recommendedName>
</protein>
<reference evidence="1 2" key="1">
    <citation type="submission" date="2015-06" db="EMBL/GenBank/DDBJ databases">
        <title>Cloning and characterization of the uncialamcin biosynthetic gene cluster.</title>
        <authorList>
            <person name="Yan X."/>
            <person name="Huang T."/>
            <person name="Ge H."/>
            <person name="Shen B."/>
        </authorList>
    </citation>
    <scope>NUCLEOTIDE SEQUENCE [LARGE SCALE GENOMIC DNA]</scope>
    <source>
        <strain evidence="1 2">DCA2648</strain>
    </source>
</reference>
<proteinExistence type="predicted"/>
<dbReference type="GeneID" id="96792755"/>
<gene>
    <name evidence="1" type="ORF">AB852_05475</name>
</gene>
<evidence type="ECO:0000313" key="2">
    <source>
        <dbReference type="Proteomes" id="UP000186455"/>
    </source>
</evidence>
<name>A0A1Q4VE45_9ACTN</name>
<sequence length="205" mass="21297">MTAWGRRRAAVGAVSLVALLVTGCGIRTTGVPTDFGPAPSRAPCALSEPGAAAHPVRGIPVQVFLLCSTQLVTVDRTVELPTGQTSEKDRGRVAQALLTQLERAPSAAERQAGYTTDVRGGLTVSGPRGSDPDDALRISAPVDDLSQFALAQLVCTLANSAAASRDGRVILGGPGDDPLRTYECTPEVRSRPGTHEPPHTVLTPT</sequence>
<evidence type="ECO:0008006" key="3">
    <source>
        <dbReference type="Google" id="ProtNLM"/>
    </source>
</evidence>
<accession>A0A1Q4VE45</accession>
<evidence type="ECO:0000313" key="1">
    <source>
        <dbReference type="EMBL" id="OKH96106.1"/>
    </source>
</evidence>
<dbReference type="RefSeq" id="WP_073784128.1">
    <property type="nucleotide sequence ID" value="NZ_CP108638.1"/>
</dbReference>
<keyword evidence="2" id="KW-1185">Reference proteome</keyword>
<dbReference type="AlphaFoldDB" id="A0A1Q4VE45"/>
<comment type="caution">
    <text evidence="1">The sequence shown here is derived from an EMBL/GenBank/DDBJ whole genome shotgun (WGS) entry which is preliminary data.</text>
</comment>
<dbReference type="STRING" id="1048205.AB852_05475"/>
<organism evidence="1 2">
    <name type="scientific">Streptomyces uncialis</name>
    <dbReference type="NCBI Taxonomy" id="1048205"/>
    <lineage>
        <taxon>Bacteria</taxon>
        <taxon>Bacillati</taxon>
        <taxon>Actinomycetota</taxon>
        <taxon>Actinomycetes</taxon>
        <taxon>Kitasatosporales</taxon>
        <taxon>Streptomycetaceae</taxon>
        <taxon>Streptomyces</taxon>
    </lineage>
</organism>
<dbReference type="EMBL" id="LFBV01000001">
    <property type="protein sequence ID" value="OKH96106.1"/>
    <property type="molecule type" value="Genomic_DNA"/>
</dbReference>
<dbReference type="Proteomes" id="UP000186455">
    <property type="component" value="Unassembled WGS sequence"/>
</dbReference>
<dbReference type="PROSITE" id="PS51257">
    <property type="entry name" value="PROKAR_LIPOPROTEIN"/>
    <property type="match status" value="1"/>
</dbReference>